<evidence type="ECO:0000256" key="9">
    <source>
        <dbReference type="NCBIfam" id="TIGR00038"/>
    </source>
</evidence>
<evidence type="ECO:0000313" key="13">
    <source>
        <dbReference type="EMBL" id="ACL30405.1"/>
    </source>
</evidence>
<evidence type="ECO:0000256" key="10">
    <source>
        <dbReference type="RuleBase" id="RU004389"/>
    </source>
</evidence>
<dbReference type="SMART" id="SM00841">
    <property type="entry name" value="Elong-fact-P_C"/>
    <property type="match status" value="1"/>
</dbReference>
<dbReference type="KEGG" id="bap:BUAP5A_020"/>
<dbReference type="InterPro" id="IPR012340">
    <property type="entry name" value="NA-bd_OB-fold"/>
</dbReference>
<accession>A0A7U4DI58</accession>
<dbReference type="HAMAP" id="MF_00141">
    <property type="entry name" value="EF_P"/>
    <property type="match status" value="1"/>
</dbReference>
<dbReference type="SMART" id="SM01185">
    <property type="entry name" value="EFP"/>
    <property type="match status" value="1"/>
</dbReference>
<dbReference type="PANTHER" id="PTHR30053:SF12">
    <property type="entry name" value="ELONGATION FACTOR P (EF-P) FAMILY PROTEIN"/>
    <property type="match status" value="1"/>
</dbReference>
<dbReference type="InterPro" id="IPR011768">
    <property type="entry name" value="Transl_elongation_fac_P"/>
</dbReference>
<dbReference type="InterPro" id="IPR001059">
    <property type="entry name" value="Transl_elong_P/YeiP_cen"/>
</dbReference>
<dbReference type="Proteomes" id="UP000006904">
    <property type="component" value="Chromosome"/>
</dbReference>
<evidence type="ECO:0000256" key="5">
    <source>
        <dbReference type="ARBA" id="ARBA00022768"/>
    </source>
</evidence>
<reference evidence="13 14" key="1">
    <citation type="journal article" date="2009" name="Science">
        <title>The dynamics and time scale of ongoing genomic erosion in symbiotic bacteria.</title>
        <authorList>
            <person name="Moran N.A."/>
            <person name="McLaughlin H.J."/>
            <person name="Sorek R."/>
        </authorList>
    </citation>
    <scope>NUCLEOTIDE SEQUENCE [LARGE SCALE GENOMIC DNA]</scope>
    <source>
        <strain evidence="13 14">5A</strain>
    </source>
</reference>
<dbReference type="NCBIfam" id="NF001810">
    <property type="entry name" value="PRK00529.1"/>
    <property type="match status" value="1"/>
</dbReference>
<dbReference type="InterPro" id="IPR013852">
    <property type="entry name" value="Transl_elong_P/YeiP_CS"/>
</dbReference>
<keyword evidence="5 8" id="KW-0251">Elongation factor</keyword>
<dbReference type="InterPro" id="IPR013185">
    <property type="entry name" value="Transl_elong_KOW-like"/>
</dbReference>
<feature type="modified residue" description="N6-(3,6-diaminohexanoyl)-5-hydroxylysine" evidence="8">
    <location>
        <position position="48"/>
    </location>
</feature>
<dbReference type="CDD" id="cd05794">
    <property type="entry name" value="S1_EF-P_repeat_2"/>
    <property type="match status" value="1"/>
</dbReference>
<evidence type="ECO:0000256" key="3">
    <source>
        <dbReference type="ARBA" id="ARBA00009479"/>
    </source>
</evidence>
<keyword evidence="6 8" id="KW-0648">Protein biosynthesis</keyword>
<evidence type="ECO:0000256" key="2">
    <source>
        <dbReference type="ARBA" id="ARBA00004815"/>
    </source>
</evidence>
<dbReference type="InterPro" id="IPR014722">
    <property type="entry name" value="Rib_uL2_dom2"/>
</dbReference>
<keyword evidence="7 8" id="KW-0379">Hydroxylation</keyword>
<dbReference type="Gene3D" id="2.30.30.30">
    <property type="match status" value="1"/>
</dbReference>
<dbReference type="GO" id="GO:0003746">
    <property type="term" value="F:translation elongation factor activity"/>
    <property type="evidence" value="ECO:0007669"/>
    <property type="project" value="UniProtKB-UniRule"/>
</dbReference>
<dbReference type="GO" id="GO:0043043">
    <property type="term" value="P:peptide biosynthetic process"/>
    <property type="evidence" value="ECO:0007669"/>
    <property type="project" value="InterPro"/>
</dbReference>
<dbReference type="InterPro" id="IPR020599">
    <property type="entry name" value="Transl_elong_fac_P/YeiP"/>
</dbReference>
<evidence type="ECO:0000256" key="4">
    <source>
        <dbReference type="ARBA" id="ARBA00022490"/>
    </source>
</evidence>
<sequence length="203" mass="23388">MSYNQKSFHINRGCMRIYHSNNFRSGRKIIFENEPCLIESSEFVKPGKGQSFVRVKLRKLLTKQLIEKTFKSTDSLEIADIIEYTLSYLYNDGRFWYFINNNTFEELSVDEKIIGVHKKWLLEQDTCIVTLWNNQPISITPNNFVNLKVIHVQATLKGDTINTSSTKLATLSTGAIVRVPLFIQVGSLIKVDTRSGEYVSRIK</sequence>
<dbReference type="SUPFAM" id="SSF50249">
    <property type="entry name" value="Nucleic acid-binding proteins"/>
    <property type="match status" value="2"/>
</dbReference>
<dbReference type="UniPathway" id="UPA00345"/>
<dbReference type="NCBIfam" id="TIGR00038">
    <property type="entry name" value="efp"/>
    <property type="match status" value="1"/>
</dbReference>
<evidence type="ECO:0000256" key="6">
    <source>
        <dbReference type="ARBA" id="ARBA00022917"/>
    </source>
</evidence>
<proteinExistence type="inferred from homology"/>
<comment type="similarity">
    <text evidence="3 8 10">Belongs to the elongation factor P family.</text>
</comment>
<comment type="function">
    <text evidence="8">Involved in peptide bond synthesis. Alleviates ribosome stalling that occurs when 3 or more consecutive Pro residues or the sequence PPG is present in a protein, possibly by augmenting the peptidyl transferase activity of the ribosome. Modification of Lys-48 is required for alleviation.</text>
</comment>
<dbReference type="Pfam" id="PF08207">
    <property type="entry name" value="EFP_N"/>
    <property type="match status" value="1"/>
</dbReference>
<dbReference type="Pfam" id="PF09285">
    <property type="entry name" value="Elong-fact-P_C"/>
    <property type="match status" value="1"/>
</dbReference>
<name>A0A7U4DI58_BUCA5</name>
<evidence type="ECO:0000259" key="11">
    <source>
        <dbReference type="SMART" id="SM00841"/>
    </source>
</evidence>
<organism evidence="13 14">
    <name type="scientific">Buchnera aphidicola subsp. Acyrthosiphon pisum (strain 5A)</name>
    <dbReference type="NCBI Taxonomy" id="563178"/>
    <lineage>
        <taxon>Bacteria</taxon>
        <taxon>Pseudomonadati</taxon>
        <taxon>Pseudomonadota</taxon>
        <taxon>Gammaproteobacteria</taxon>
        <taxon>Enterobacterales</taxon>
        <taxon>Erwiniaceae</taxon>
        <taxon>Buchnera</taxon>
    </lineage>
</organism>
<dbReference type="SUPFAM" id="SSF50104">
    <property type="entry name" value="Translation proteins SH3-like domain"/>
    <property type="match status" value="1"/>
</dbReference>
<evidence type="ECO:0000313" key="14">
    <source>
        <dbReference type="Proteomes" id="UP000006904"/>
    </source>
</evidence>
<dbReference type="PIRSF" id="PIRSF005901">
    <property type="entry name" value="EF-P"/>
    <property type="match status" value="1"/>
</dbReference>
<dbReference type="GO" id="GO:0005829">
    <property type="term" value="C:cytosol"/>
    <property type="evidence" value="ECO:0007669"/>
    <property type="project" value="UniProtKB-ARBA"/>
</dbReference>
<comment type="PTM">
    <text evidence="8">May be beta-lysylated on the epsilon-amino group of Lys-48 by the combined action of EpmA and EpmB, and then hydroxylated on the C5 position of the same residue by EpmC (if this protein is present). Lysylation is critical for the stimulatory effect of EF-P on peptide-bond formation. The lysylation moiety may extend toward the peptidyltransferase center and stabilize the terminal 3-CCA end of the tRNA. Hydroxylation of the C5 position on Lys-48 may allow additional potential stabilizing hydrogen-bond interactions with the P-tRNA.</text>
</comment>
<keyword evidence="4 8" id="KW-0963">Cytoplasm</keyword>
<dbReference type="EMBL" id="CP001161">
    <property type="protein sequence ID" value="ACL30405.1"/>
    <property type="molecule type" value="Genomic_DNA"/>
</dbReference>
<evidence type="ECO:0000256" key="7">
    <source>
        <dbReference type="ARBA" id="ARBA00023278"/>
    </source>
</evidence>
<dbReference type="Pfam" id="PF01132">
    <property type="entry name" value="EFP"/>
    <property type="match status" value="1"/>
</dbReference>
<dbReference type="FunFam" id="2.30.30.30:FF:000003">
    <property type="entry name" value="Elongation factor P"/>
    <property type="match status" value="1"/>
</dbReference>
<comment type="subcellular location">
    <subcellularLocation>
        <location evidence="1 8">Cytoplasm</location>
    </subcellularLocation>
</comment>
<evidence type="ECO:0000259" key="12">
    <source>
        <dbReference type="SMART" id="SM01185"/>
    </source>
</evidence>
<gene>
    <name evidence="8 13" type="primary">efp</name>
    <name evidence="13" type="ordered locus">BUAP5A_020</name>
</gene>
<evidence type="ECO:0000256" key="1">
    <source>
        <dbReference type="ARBA" id="ARBA00004496"/>
    </source>
</evidence>
<comment type="pathway">
    <text evidence="2 8">Protein biosynthesis; polypeptide chain elongation.</text>
</comment>
<feature type="domain" description="Elongation factor P C-terminal" evidence="11">
    <location>
        <begin position="145"/>
        <end position="201"/>
    </location>
</feature>
<dbReference type="PANTHER" id="PTHR30053">
    <property type="entry name" value="ELONGATION FACTOR P"/>
    <property type="match status" value="1"/>
</dbReference>
<dbReference type="InterPro" id="IPR008991">
    <property type="entry name" value="Translation_prot_SH3-like_sf"/>
</dbReference>
<dbReference type="FunFam" id="2.40.50.140:FF:000004">
    <property type="entry name" value="Elongation factor P"/>
    <property type="match status" value="1"/>
</dbReference>
<dbReference type="CDD" id="cd04470">
    <property type="entry name" value="S1_EF-P_repeat_1"/>
    <property type="match status" value="1"/>
</dbReference>
<dbReference type="PROSITE" id="PS01275">
    <property type="entry name" value="EFP"/>
    <property type="match status" value="1"/>
</dbReference>
<dbReference type="AlphaFoldDB" id="A0A7U4DI58"/>
<dbReference type="FunFam" id="2.40.50.140:FF:000009">
    <property type="entry name" value="Elongation factor P"/>
    <property type="match status" value="1"/>
</dbReference>
<feature type="domain" description="Translation elongation factor P/YeiP central" evidence="12">
    <location>
        <begin position="83"/>
        <end position="137"/>
    </location>
</feature>
<dbReference type="InterPro" id="IPR015365">
    <property type="entry name" value="Elong-fact-P_C"/>
</dbReference>
<protein>
    <recommendedName>
        <fullName evidence="8 9">Elongation factor P</fullName>
        <shortName evidence="8">EF-P</shortName>
    </recommendedName>
</protein>
<evidence type="ECO:0000256" key="8">
    <source>
        <dbReference type="HAMAP-Rule" id="MF_00141"/>
    </source>
</evidence>
<dbReference type="Gene3D" id="2.40.50.140">
    <property type="entry name" value="Nucleic acid-binding proteins"/>
    <property type="match status" value="2"/>
</dbReference>
<dbReference type="OrthoDB" id="9801844at2"/>